<dbReference type="EMBL" id="CP065053">
    <property type="protein sequence ID" value="QPI48091.1"/>
    <property type="molecule type" value="Genomic_DNA"/>
</dbReference>
<accession>A0AA49A6F6</accession>
<reference evidence="2 3" key="1">
    <citation type="submission" date="2020-11" db="EMBL/GenBank/DDBJ databases">
        <authorList>
            <person name="Sun Q."/>
        </authorList>
    </citation>
    <scope>NUCLEOTIDE SEQUENCE [LARGE SCALE GENOMIC DNA]</scope>
    <source>
        <strain evidence="2 3">P8398</strain>
    </source>
</reference>
<feature type="compositionally biased region" description="Basic residues" evidence="1">
    <location>
        <begin position="269"/>
        <end position="278"/>
    </location>
</feature>
<dbReference type="InterPro" id="IPR012334">
    <property type="entry name" value="Pectin_lyas_fold"/>
</dbReference>
<evidence type="ECO:0000313" key="2">
    <source>
        <dbReference type="EMBL" id="QPI48091.1"/>
    </source>
</evidence>
<keyword evidence="3" id="KW-1185">Reference proteome</keyword>
<sequence length="278" mass="29114">MTIYNTTSIFGPGGLQQAAGPFVTGDTAFAEGYQALGDGGGGGGGGEFYFQVLADVFTGTVHVEGAGMNEPDPAGYGTRTPADTLLVFPKNTTGLRIRSSAPLDLPGAPPHSAERTSIRNLTIWCKELDATGDGVYATVIYSLENVTVENFAGHGVHNRGSYLVTGDGNVSASLFSNVTVSQCGIDGFHSEGADATVMTFVNCTATVNRRYGVYDETRMHAYLGVHSEGNGAPGLAPPPRRLRSMRTTAPSITPKGRPTRRLSLPATAKARRPVTKAS</sequence>
<evidence type="ECO:0000313" key="3">
    <source>
        <dbReference type="Proteomes" id="UP000662888"/>
    </source>
</evidence>
<dbReference type="SUPFAM" id="SSF51126">
    <property type="entry name" value="Pectin lyase-like"/>
    <property type="match status" value="1"/>
</dbReference>
<dbReference type="Proteomes" id="UP000662888">
    <property type="component" value="Chromosome"/>
</dbReference>
<gene>
    <name evidence="2" type="ORF">IV454_21375</name>
</gene>
<protein>
    <submittedName>
        <fullName evidence="2">Right-handed parallel beta-helix repeat-containing protein</fullName>
    </submittedName>
</protein>
<proteinExistence type="predicted"/>
<name>A0AA49A6F6_9BURK</name>
<dbReference type="InterPro" id="IPR011050">
    <property type="entry name" value="Pectin_lyase_fold/virulence"/>
</dbReference>
<organism evidence="2 3">
    <name type="scientific">Massilia antarctica</name>
    <dbReference type="NCBI Taxonomy" id="2765360"/>
    <lineage>
        <taxon>Bacteria</taxon>
        <taxon>Pseudomonadati</taxon>
        <taxon>Pseudomonadota</taxon>
        <taxon>Betaproteobacteria</taxon>
        <taxon>Burkholderiales</taxon>
        <taxon>Oxalobacteraceae</taxon>
        <taxon>Telluria group</taxon>
        <taxon>Massilia</taxon>
    </lineage>
</organism>
<dbReference type="RefSeq" id="WP_206087733.1">
    <property type="nucleotide sequence ID" value="NZ_CP065053.1"/>
</dbReference>
<feature type="region of interest" description="Disordered" evidence="1">
    <location>
        <begin position="228"/>
        <end position="278"/>
    </location>
</feature>
<evidence type="ECO:0000256" key="1">
    <source>
        <dbReference type="SAM" id="MobiDB-lite"/>
    </source>
</evidence>
<dbReference type="Gene3D" id="2.160.20.10">
    <property type="entry name" value="Single-stranded right-handed beta-helix, Pectin lyase-like"/>
    <property type="match status" value="1"/>
</dbReference>